<dbReference type="EMBL" id="CP054140">
    <property type="protein sequence ID" value="QQG66116.1"/>
    <property type="molecule type" value="Genomic_DNA"/>
</dbReference>
<sequence length="120" mass="13330">MATYLQEIITETSQPPTSRRCLILISHGKKPGNHTHPAGATRGKNNETVKDKKRRAVDNHLPKVRTTDILVMINAGEVRWMDIFFARVSGDTPVTGCCRKTQCLQADSGVVSAEYLFADF</sequence>
<evidence type="ECO:0000313" key="3">
    <source>
        <dbReference type="Proteomes" id="UP000596092"/>
    </source>
</evidence>
<reference evidence="2 3" key="1">
    <citation type="submission" date="2020-05" db="EMBL/GenBank/DDBJ databases">
        <title>Complete genome of Desulfobulbus oligotrophicus.</title>
        <authorList>
            <person name="Podar M."/>
        </authorList>
    </citation>
    <scope>NUCLEOTIDE SEQUENCE [LARGE SCALE GENOMIC DNA]</scope>
    <source>
        <strain evidence="2 3">Prop6</strain>
    </source>
</reference>
<dbReference type="Proteomes" id="UP000596092">
    <property type="component" value="Chromosome"/>
</dbReference>
<gene>
    <name evidence="2" type="ORF">HP555_09650</name>
</gene>
<dbReference type="KEGG" id="dog:HP555_09650"/>
<evidence type="ECO:0000313" key="2">
    <source>
        <dbReference type="EMBL" id="QQG66116.1"/>
    </source>
</evidence>
<dbReference type="RefSeq" id="WP_199261940.1">
    <property type="nucleotide sequence ID" value="NZ_CP054140.1"/>
</dbReference>
<accession>A0A7T5VE32</accession>
<proteinExistence type="predicted"/>
<evidence type="ECO:0000256" key="1">
    <source>
        <dbReference type="SAM" id="MobiDB-lite"/>
    </source>
</evidence>
<protein>
    <submittedName>
        <fullName evidence="2">Uncharacterized protein</fullName>
    </submittedName>
</protein>
<organism evidence="2 3">
    <name type="scientific">Desulfobulbus oligotrophicus</name>
    <dbReference type="NCBI Taxonomy" id="1909699"/>
    <lineage>
        <taxon>Bacteria</taxon>
        <taxon>Pseudomonadati</taxon>
        <taxon>Thermodesulfobacteriota</taxon>
        <taxon>Desulfobulbia</taxon>
        <taxon>Desulfobulbales</taxon>
        <taxon>Desulfobulbaceae</taxon>
        <taxon>Desulfobulbus</taxon>
    </lineage>
</organism>
<keyword evidence="3" id="KW-1185">Reference proteome</keyword>
<feature type="region of interest" description="Disordered" evidence="1">
    <location>
        <begin position="28"/>
        <end position="52"/>
    </location>
</feature>
<name>A0A7T5VE32_9BACT</name>
<dbReference type="AlphaFoldDB" id="A0A7T5VE32"/>